<proteinExistence type="predicted"/>
<keyword evidence="2" id="KW-0812">Transmembrane</keyword>
<name>A0A812EDT6_ACAPH</name>
<accession>A0A812EDT6</accession>
<feature type="transmembrane region" description="Helical" evidence="2">
    <location>
        <begin position="289"/>
        <end position="306"/>
    </location>
</feature>
<evidence type="ECO:0000313" key="3">
    <source>
        <dbReference type="EMBL" id="CAE1320157.1"/>
    </source>
</evidence>
<feature type="transmembrane region" description="Helical" evidence="2">
    <location>
        <begin position="236"/>
        <end position="258"/>
    </location>
</feature>
<sequence length="307" mass="34050">MAKSCKCGIGYLSGTVFALRFLKSPQGRHAPASGFGTICSGEEYGLFEGHQNHSWIFLLRFSGYFFLGDKYQLHSFWMKMRTKATKTKCIEKDESAPAPKVLKVEPSPTTETDGGGGEGGGGGSSSSNKICQMCGKVHNNDDIFKYLSVLPEDERYKCHYCSESFSYSCLFAAHIRACSNAYSSNPNNKKPNSTNNYPTTSVSTVTTAGNDVKNIVSPSVTTSNTSSNIYTKREKINISISVHIYLSIYLCSFMPIYLFRSLNISLYLSLYISIYLSSYISIYLSQSLIMSFYLSLYLSIYLSISVS</sequence>
<dbReference type="EMBL" id="CAHIKZ030005157">
    <property type="protein sequence ID" value="CAE1320157.1"/>
    <property type="molecule type" value="Genomic_DNA"/>
</dbReference>
<organism evidence="3 4">
    <name type="scientific">Acanthosepion pharaonis</name>
    <name type="common">Pharaoh cuttlefish</name>
    <name type="synonym">Sepia pharaonis</name>
    <dbReference type="NCBI Taxonomy" id="158019"/>
    <lineage>
        <taxon>Eukaryota</taxon>
        <taxon>Metazoa</taxon>
        <taxon>Spiralia</taxon>
        <taxon>Lophotrochozoa</taxon>
        <taxon>Mollusca</taxon>
        <taxon>Cephalopoda</taxon>
        <taxon>Coleoidea</taxon>
        <taxon>Decapodiformes</taxon>
        <taxon>Sepiida</taxon>
        <taxon>Sepiina</taxon>
        <taxon>Sepiidae</taxon>
        <taxon>Acanthosepion</taxon>
    </lineage>
</organism>
<keyword evidence="2" id="KW-1133">Transmembrane helix</keyword>
<evidence type="ECO:0000256" key="1">
    <source>
        <dbReference type="SAM" id="MobiDB-lite"/>
    </source>
</evidence>
<dbReference type="OrthoDB" id="40579at2759"/>
<feature type="region of interest" description="Disordered" evidence="1">
    <location>
        <begin position="100"/>
        <end position="124"/>
    </location>
</feature>
<feature type="compositionally biased region" description="Gly residues" evidence="1">
    <location>
        <begin position="113"/>
        <end position="124"/>
    </location>
</feature>
<dbReference type="Proteomes" id="UP000597762">
    <property type="component" value="Unassembled WGS sequence"/>
</dbReference>
<gene>
    <name evidence="3" type="ORF">SPHA_70446</name>
</gene>
<reference evidence="3" key="1">
    <citation type="submission" date="2021-01" db="EMBL/GenBank/DDBJ databases">
        <authorList>
            <person name="Li R."/>
            <person name="Bekaert M."/>
        </authorList>
    </citation>
    <scope>NUCLEOTIDE SEQUENCE</scope>
    <source>
        <strain evidence="3">Farmed</strain>
    </source>
</reference>
<keyword evidence="2" id="KW-0472">Membrane</keyword>
<keyword evidence="4" id="KW-1185">Reference proteome</keyword>
<dbReference type="AlphaFoldDB" id="A0A812EDT6"/>
<evidence type="ECO:0000256" key="2">
    <source>
        <dbReference type="SAM" id="Phobius"/>
    </source>
</evidence>
<evidence type="ECO:0000313" key="4">
    <source>
        <dbReference type="Proteomes" id="UP000597762"/>
    </source>
</evidence>
<comment type="caution">
    <text evidence="3">The sequence shown here is derived from an EMBL/GenBank/DDBJ whole genome shotgun (WGS) entry which is preliminary data.</text>
</comment>
<protein>
    <submittedName>
        <fullName evidence="3">Uncharacterized protein</fullName>
    </submittedName>
</protein>